<protein>
    <recommendedName>
        <fullName evidence="1">25S rRNA (uridine-N(3))-methyltransferase BMT5-like domain-containing protein</fullName>
    </recommendedName>
</protein>
<name>C5KSP6_PERM5</name>
<feature type="domain" description="25S rRNA (uridine-N(3))-methyltransferase BMT5-like" evidence="1">
    <location>
        <begin position="34"/>
        <end position="188"/>
    </location>
</feature>
<evidence type="ECO:0000313" key="3">
    <source>
        <dbReference type="Proteomes" id="UP000007800"/>
    </source>
</evidence>
<dbReference type="InterPro" id="IPR019446">
    <property type="entry name" value="BMT5-like"/>
</dbReference>
<keyword evidence="3" id="KW-1185">Reference proteome</keyword>
<dbReference type="RefSeq" id="XP_002780694.1">
    <property type="nucleotide sequence ID" value="XM_002780648.1"/>
</dbReference>
<dbReference type="AlphaFoldDB" id="C5KSP6"/>
<proteinExistence type="predicted"/>
<reference evidence="2 3" key="1">
    <citation type="submission" date="2008-07" db="EMBL/GenBank/DDBJ databases">
        <authorList>
            <person name="El-Sayed N."/>
            <person name="Caler E."/>
            <person name="Inman J."/>
            <person name="Amedeo P."/>
            <person name="Hass B."/>
            <person name="Wortman J."/>
        </authorList>
    </citation>
    <scope>NUCLEOTIDE SEQUENCE [LARGE SCALE GENOMIC DNA]</scope>
    <source>
        <strain evidence="3">ATCC 50983 / TXsc</strain>
    </source>
</reference>
<dbReference type="GO" id="GO:0070042">
    <property type="term" value="F:rRNA (uridine-N3-)-methyltransferase activity"/>
    <property type="evidence" value="ECO:0007669"/>
    <property type="project" value="InterPro"/>
</dbReference>
<sequence>MILGRALYSLARRRRPADPSSGRDVFREWYYWSDGNLSYSRGLAENINGVVIYATTYEGEQELNNKYTNDVINEHKVRLIKLGHKVYHNVDATDIHNTLIINNHIEEDILFNRIIFMHPLVCDNDKVKALSLSSTTTNSSSGSRLNVINMLMLTKFLISSSQYLSINNGQIWITIKNVYPYKWWNIPLLPTYINNTSHHHILYYIGTLRNTHYQSVLDDTIKRVTLLSANSHLDDDDIGDQAEHNDGDYDSSSSVIEYSHYYQPRNVDRNAAFHLTSPITYIFQLIPPLPPSSSSTSTTTQCHEDTSSSSSCCCCRCRICDITCTSIHDLSKHKDSRKHKQRYQLHLSFINALRKEDIGREVGVGGGTHDDDPTTILILY</sequence>
<gene>
    <name evidence="2" type="ORF">Pmar_PMAR028329</name>
</gene>
<dbReference type="EMBL" id="GG676104">
    <property type="protein sequence ID" value="EER12489.1"/>
    <property type="molecule type" value="Genomic_DNA"/>
</dbReference>
<dbReference type="Proteomes" id="UP000007800">
    <property type="component" value="Unassembled WGS sequence"/>
</dbReference>
<accession>C5KSP6</accession>
<dbReference type="Pfam" id="PF10354">
    <property type="entry name" value="BMT5-like"/>
    <property type="match status" value="1"/>
</dbReference>
<evidence type="ECO:0000313" key="2">
    <source>
        <dbReference type="EMBL" id="EER12489.1"/>
    </source>
</evidence>
<evidence type="ECO:0000259" key="1">
    <source>
        <dbReference type="Pfam" id="PF10354"/>
    </source>
</evidence>
<dbReference type="GeneID" id="9057859"/>
<dbReference type="InParanoid" id="C5KSP6"/>
<organism evidence="3">
    <name type="scientific">Perkinsus marinus (strain ATCC 50983 / TXsc)</name>
    <dbReference type="NCBI Taxonomy" id="423536"/>
    <lineage>
        <taxon>Eukaryota</taxon>
        <taxon>Sar</taxon>
        <taxon>Alveolata</taxon>
        <taxon>Perkinsozoa</taxon>
        <taxon>Perkinsea</taxon>
        <taxon>Perkinsida</taxon>
        <taxon>Perkinsidae</taxon>
        <taxon>Perkinsus</taxon>
    </lineage>
</organism>
<dbReference type="OrthoDB" id="433620at2759"/>
<dbReference type="GO" id="GO:0070475">
    <property type="term" value="P:rRNA base methylation"/>
    <property type="evidence" value="ECO:0007669"/>
    <property type="project" value="InterPro"/>
</dbReference>